<keyword evidence="1" id="KW-1133">Transmembrane helix</keyword>
<dbReference type="RefSeq" id="WP_155119284.1">
    <property type="nucleotide sequence ID" value="NZ_CP020771.1"/>
</dbReference>
<dbReference type="EMBL" id="CP020771">
    <property type="protein sequence ID" value="ARI82911.1"/>
    <property type="molecule type" value="Genomic_DNA"/>
</dbReference>
<organism evidence="2 3">
    <name type="scientific">Microcystis aeruginosa PCC 7806SL</name>
    <dbReference type="NCBI Taxonomy" id="1903187"/>
    <lineage>
        <taxon>Bacteria</taxon>
        <taxon>Bacillati</taxon>
        <taxon>Cyanobacteriota</taxon>
        <taxon>Cyanophyceae</taxon>
        <taxon>Oscillatoriophycideae</taxon>
        <taxon>Chroococcales</taxon>
        <taxon>Microcystaceae</taxon>
        <taxon>Microcystis</taxon>
    </lineage>
</organism>
<sequence length="45" mass="5206">MAANGADNMVSMEAQMQTVADVFLGDFFFEQMLFFFITFATFFYI</sequence>
<keyword evidence="1" id="KW-0812">Transmembrane</keyword>
<accession>A0AB33C358</accession>
<evidence type="ECO:0000313" key="2">
    <source>
        <dbReference type="EMBL" id="ARI82911.1"/>
    </source>
</evidence>
<keyword evidence="1" id="KW-0472">Membrane</keyword>
<name>A0AB33C358_MICA7</name>
<reference evidence="2 3" key="1">
    <citation type="journal article" date="2018" name="Harmful Algae">
        <title>The highly heterogeneous methylated genomes and diverse restriction-modification systems of bloom-forming Microcystis.</title>
        <authorList>
            <person name="Zhao L."/>
            <person name="Song Y."/>
            <person name="Li L."/>
            <person name="Gan N."/>
            <person name="Brand J.J."/>
            <person name="Song L."/>
        </authorList>
    </citation>
    <scope>NUCLEOTIDE SEQUENCE [LARGE SCALE GENOMIC DNA]</scope>
    <source>
        <strain evidence="2 3">PCC 7806SL</strain>
    </source>
</reference>
<feature type="transmembrane region" description="Helical" evidence="1">
    <location>
        <begin position="22"/>
        <end position="44"/>
    </location>
</feature>
<evidence type="ECO:0000256" key="1">
    <source>
        <dbReference type="SAM" id="Phobius"/>
    </source>
</evidence>
<protein>
    <submittedName>
        <fullName evidence="2">Uncharacterized protein</fullName>
    </submittedName>
</protein>
<evidence type="ECO:0000313" key="3">
    <source>
        <dbReference type="Proteomes" id="UP000192439"/>
    </source>
</evidence>
<proteinExistence type="predicted"/>
<dbReference type="Proteomes" id="UP000192439">
    <property type="component" value="Chromosome"/>
</dbReference>
<dbReference type="AlphaFoldDB" id="A0AB33C358"/>
<gene>
    <name evidence="2" type="ORF">BH695_3632</name>
</gene>
<keyword evidence="3" id="KW-1185">Reference proteome</keyword>